<dbReference type="OrthoDB" id="4336792at2759"/>
<accession>A0A9W9I1V2</accession>
<gene>
    <name evidence="2" type="ORF">N7492_007358</name>
</gene>
<reference evidence="2" key="1">
    <citation type="submission" date="2022-11" db="EMBL/GenBank/DDBJ databases">
        <authorList>
            <person name="Petersen C."/>
        </authorList>
    </citation>
    <scope>NUCLEOTIDE SEQUENCE</scope>
    <source>
        <strain evidence="2">IBT 21917</strain>
    </source>
</reference>
<comment type="caution">
    <text evidence="2">The sequence shown here is derived from an EMBL/GenBank/DDBJ whole genome shotgun (WGS) entry which is preliminary data.</text>
</comment>
<evidence type="ECO:0000313" key="3">
    <source>
        <dbReference type="Proteomes" id="UP001146351"/>
    </source>
</evidence>
<evidence type="ECO:0000256" key="1">
    <source>
        <dbReference type="SAM" id="Coils"/>
    </source>
</evidence>
<proteinExistence type="predicted"/>
<evidence type="ECO:0000313" key="2">
    <source>
        <dbReference type="EMBL" id="KAJ5161966.1"/>
    </source>
</evidence>
<dbReference type="AlphaFoldDB" id="A0A9W9I1V2"/>
<keyword evidence="3" id="KW-1185">Reference proteome</keyword>
<name>A0A9W9I1V2_9EURO</name>
<sequence>MFSWLLVPIFEQVDAWLVKHGSFEELQTFRLSVVRYYTAQKPQPENPEKACRAVMEREICLCMWTQREDTLSERHQLLKDTASSQEDQNQLQQLQSEIEANRKECYFLQRELLLNKWLYRQIPYEEPITYRDPILGGIYIRFSSRTAREMAAAVVETVDAVLSDWIMTALMPQDIAPSSVDAALKAGVSTLRAAKIETELVTFSMSLSRKTWIETTIGDLCEPTFSAFVRGHNAFGALELMYWTRQ</sequence>
<dbReference type="EMBL" id="JAPQKO010000005">
    <property type="protein sequence ID" value="KAJ5161966.1"/>
    <property type="molecule type" value="Genomic_DNA"/>
</dbReference>
<keyword evidence="1" id="KW-0175">Coiled coil</keyword>
<organism evidence="2 3">
    <name type="scientific">Penicillium capsulatum</name>
    <dbReference type="NCBI Taxonomy" id="69766"/>
    <lineage>
        <taxon>Eukaryota</taxon>
        <taxon>Fungi</taxon>
        <taxon>Dikarya</taxon>
        <taxon>Ascomycota</taxon>
        <taxon>Pezizomycotina</taxon>
        <taxon>Eurotiomycetes</taxon>
        <taxon>Eurotiomycetidae</taxon>
        <taxon>Eurotiales</taxon>
        <taxon>Aspergillaceae</taxon>
        <taxon>Penicillium</taxon>
    </lineage>
</organism>
<protein>
    <submittedName>
        <fullName evidence="2">Uncharacterized protein</fullName>
    </submittedName>
</protein>
<dbReference type="Proteomes" id="UP001146351">
    <property type="component" value="Unassembled WGS sequence"/>
</dbReference>
<feature type="coiled-coil region" evidence="1">
    <location>
        <begin position="84"/>
        <end position="111"/>
    </location>
</feature>
<reference evidence="2" key="2">
    <citation type="journal article" date="2023" name="IMA Fungus">
        <title>Comparative genomic study of the Penicillium genus elucidates a diverse pangenome and 15 lateral gene transfer events.</title>
        <authorList>
            <person name="Petersen C."/>
            <person name="Sorensen T."/>
            <person name="Nielsen M.R."/>
            <person name="Sondergaard T.E."/>
            <person name="Sorensen J.L."/>
            <person name="Fitzpatrick D.A."/>
            <person name="Frisvad J.C."/>
            <person name="Nielsen K.L."/>
        </authorList>
    </citation>
    <scope>NUCLEOTIDE SEQUENCE</scope>
    <source>
        <strain evidence="2">IBT 21917</strain>
    </source>
</reference>